<reference evidence="2 3" key="1">
    <citation type="submission" date="2022-09" db="EMBL/GenBank/DDBJ databases">
        <authorList>
            <person name="Han X.L."/>
            <person name="Wang Q."/>
            <person name="Lu T."/>
        </authorList>
    </citation>
    <scope>NUCLEOTIDE SEQUENCE [LARGE SCALE GENOMIC DNA]</scope>
    <source>
        <strain evidence="2 3">WQ 127069</strain>
    </source>
</reference>
<dbReference type="InterPro" id="IPR038158">
    <property type="entry name" value="H-NOX_domain_sf"/>
</dbReference>
<keyword evidence="3" id="KW-1185">Reference proteome</keyword>
<evidence type="ECO:0000313" key="3">
    <source>
        <dbReference type="Proteomes" id="UP001652445"/>
    </source>
</evidence>
<accession>A0ABT2U9Z3</accession>
<gene>
    <name evidence="2" type="ORF">OB236_04875</name>
</gene>
<organism evidence="2 3">
    <name type="scientific">Paenibacillus baimaensis</name>
    <dbReference type="NCBI Taxonomy" id="2982185"/>
    <lineage>
        <taxon>Bacteria</taxon>
        <taxon>Bacillati</taxon>
        <taxon>Bacillota</taxon>
        <taxon>Bacilli</taxon>
        <taxon>Bacillales</taxon>
        <taxon>Paenibacillaceae</taxon>
        <taxon>Paenibacillus</taxon>
    </lineage>
</organism>
<dbReference type="EMBL" id="JAOQIO010000007">
    <property type="protein sequence ID" value="MCU6791461.1"/>
    <property type="molecule type" value="Genomic_DNA"/>
</dbReference>
<protein>
    <submittedName>
        <fullName evidence="2">Heme NO-binding domain-containing protein</fullName>
    </submittedName>
</protein>
<dbReference type="Gene3D" id="3.90.1520.10">
    <property type="entry name" value="H-NOX domain"/>
    <property type="match status" value="1"/>
</dbReference>
<evidence type="ECO:0000313" key="2">
    <source>
        <dbReference type="EMBL" id="MCU6791461.1"/>
    </source>
</evidence>
<name>A0ABT2U9Z3_9BACL</name>
<proteinExistence type="predicted"/>
<evidence type="ECO:0000259" key="1">
    <source>
        <dbReference type="Pfam" id="PF07700"/>
    </source>
</evidence>
<comment type="caution">
    <text evidence="2">The sequence shown here is derived from an EMBL/GenBank/DDBJ whole genome shotgun (WGS) entry which is preliminary data.</text>
</comment>
<dbReference type="Proteomes" id="UP001652445">
    <property type="component" value="Unassembled WGS sequence"/>
</dbReference>
<dbReference type="InterPro" id="IPR011644">
    <property type="entry name" value="Heme_NO-bd"/>
</dbReference>
<dbReference type="InterPro" id="IPR024096">
    <property type="entry name" value="NO_sig/Golgi_transp_ligand-bd"/>
</dbReference>
<feature type="domain" description="Heme NO-binding" evidence="1">
    <location>
        <begin position="2"/>
        <end position="161"/>
    </location>
</feature>
<sequence length="185" mass="20800">MKGIVFTVFIEMVEQKFSLKILDTIITNAQLPSGGSYTTLGTYDHSEMIQLVVMLSEQSGIPVADLVKVFGEYLFVQLVEMYPQFVDTNRTLFEFLLKIDSYIHVEVLKLYPDAELPGFEYETSGPDVLVMIYRSSRPFADLAEGLILGSIQHYGEAVDIQREDLSNGPVNTARFTLTKRGGYHG</sequence>
<dbReference type="SUPFAM" id="SSF111126">
    <property type="entry name" value="Ligand-binding domain in the NO signalling and Golgi transport"/>
    <property type="match status" value="1"/>
</dbReference>
<dbReference type="RefSeq" id="WP_262683009.1">
    <property type="nucleotide sequence ID" value="NZ_JAOQIO010000007.1"/>
</dbReference>
<dbReference type="Pfam" id="PF07700">
    <property type="entry name" value="HNOB"/>
    <property type="match status" value="1"/>
</dbReference>